<evidence type="ECO:0000313" key="9">
    <source>
        <dbReference type="Proteomes" id="UP000279089"/>
    </source>
</evidence>
<dbReference type="AlphaFoldDB" id="A0A3N4M8S5"/>
<comment type="subcellular location">
    <subcellularLocation>
        <location evidence="1">Cell outer membrane</location>
    </subcellularLocation>
</comment>
<dbReference type="InterPro" id="IPR011990">
    <property type="entry name" value="TPR-like_helical_dom_sf"/>
</dbReference>
<dbReference type="Gene3D" id="1.25.40.390">
    <property type="match status" value="1"/>
</dbReference>
<gene>
    <name evidence="8" type="ORF">EG028_27385</name>
</gene>
<dbReference type="PROSITE" id="PS51257">
    <property type="entry name" value="PROKAR_LIPOPROTEIN"/>
    <property type="match status" value="1"/>
</dbReference>
<dbReference type="Proteomes" id="UP000279089">
    <property type="component" value="Unassembled WGS sequence"/>
</dbReference>
<comment type="similarity">
    <text evidence="2">Belongs to the SusD family.</text>
</comment>
<evidence type="ECO:0000256" key="2">
    <source>
        <dbReference type="ARBA" id="ARBA00006275"/>
    </source>
</evidence>
<keyword evidence="4" id="KW-0472">Membrane</keyword>
<reference evidence="9" key="1">
    <citation type="submission" date="2018-11" db="EMBL/GenBank/DDBJ databases">
        <title>Chitinophaga lutea sp.nov., isolate from arsenic contaminated soil.</title>
        <authorList>
            <person name="Zong Y."/>
        </authorList>
    </citation>
    <scope>NUCLEOTIDE SEQUENCE [LARGE SCALE GENOMIC DNA]</scope>
    <source>
        <strain evidence="9">YLT18</strain>
    </source>
</reference>
<dbReference type="InterPro" id="IPR012944">
    <property type="entry name" value="SusD_RagB_dom"/>
</dbReference>
<dbReference type="RefSeq" id="WP_120519424.1">
    <property type="nucleotide sequence ID" value="NZ_QXZY01000020.1"/>
</dbReference>
<name>A0A3N4M8S5_9BACT</name>
<evidence type="ECO:0000256" key="5">
    <source>
        <dbReference type="ARBA" id="ARBA00023237"/>
    </source>
</evidence>
<dbReference type="Pfam" id="PF07980">
    <property type="entry name" value="SusD_RagB"/>
    <property type="match status" value="1"/>
</dbReference>
<organism evidence="8 9">
    <name type="scientific">Chitinophaga barathri</name>
    <dbReference type="NCBI Taxonomy" id="1647451"/>
    <lineage>
        <taxon>Bacteria</taxon>
        <taxon>Pseudomonadati</taxon>
        <taxon>Bacteroidota</taxon>
        <taxon>Chitinophagia</taxon>
        <taxon>Chitinophagales</taxon>
        <taxon>Chitinophagaceae</taxon>
        <taxon>Chitinophaga</taxon>
    </lineage>
</organism>
<dbReference type="GO" id="GO:0009279">
    <property type="term" value="C:cell outer membrane"/>
    <property type="evidence" value="ECO:0007669"/>
    <property type="project" value="UniProtKB-SubCell"/>
</dbReference>
<dbReference type="Pfam" id="PF14322">
    <property type="entry name" value="SusD-like_3"/>
    <property type="match status" value="1"/>
</dbReference>
<dbReference type="SUPFAM" id="SSF48452">
    <property type="entry name" value="TPR-like"/>
    <property type="match status" value="1"/>
</dbReference>
<dbReference type="OrthoDB" id="5694214at2"/>
<evidence type="ECO:0000259" key="6">
    <source>
        <dbReference type="Pfam" id="PF07980"/>
    </source>
</evidence>
<dbReference type="InterPro" id="IPR033985">
    <property type="entry name" value="SusD-like_N"/>
</dbReference>
<accession>A0A3N4M8S5</accession>
<keyword evidence="3" id="KW-0732">Signal</keyword>
<protein>
    <submittedName>
        <fullName evidence="8">RagB/SusD family nutrient uptake outer membrane protein</fullName>
    </submittedName>
</protein>
<keyword evidence="5" id="KW-0998">Cell outer membrane</keyword>
<evidence type="ECO:0000259" key="7">
    <source>
        <dbReference type="Pfam" id="PF14322"/>
    </source>
</evidence>
<evidence type="ECO:0000256" key="3">
    <source>
        <dbReference type="ARBA" id="ARBA00022729"/>
    </source>
</evidence>
<proteinExistence type="inferred from homology"/>
<dbReference type="EMBL" id="RMBX01000021">
    <property type="protein sequence ID" value="RPD37946.1"/>
    <property type="molecule type" value="Genomic_DNA"/>
</dbReference>
<evidence type="ECO:0000313" key="8">
    <source>
        <dbReference type="EMBL" id="RPD37946.1"/>
    </source>
</evidence>
<comment type="caution">
    <text evidence="8">The sequence shown here is derived from an EMBL/GenBank/DDBJ whole genome shotgun (WGS) entry which is preliminary data.</text>
</comment>
<sequence>MKSTILLVVLLAALGMGCKKDFLTRLPLDQMEDATYWTNENNVRTFAYGFYPTYFPGFGRNFDLEVYFYSGQSLNDDFAPTAPVAFTKTVPASATNTAWNFTNVRKANIMLERVKSMGMLDEATRNHWAGVARFFRAMAYYRLVKTYGDVQWYGKPLEVSDEQQLYKPRDNRTLVMDSVLLDLQFAAGNVRETDGEKGLNISKWVVMAFMSRIMLFEGTWQKYHQLSEAKSREYLEAAKWAANEVMTKGGYSFSNSYRESFNSPDLAPNKEIILYRRYAPGLLTHSLMSYNNKEPQTGPNKNLIETYLCTDGLPIGLSPLYQGDKTIDKVLANRDSRMLHTFNPELRPNGSRTRTNNLGISTTGYCTWKFLDDKLREAPTGESSLNVSHAPVIRLGEVMVNYAEAAAELGAITQEDLDKSINKLRARTTGNTTPLPPLQVMGGEPAVSGAVYHDPAKDPDAKVTYMIWEIRRERRVEFCMEGTRFDDLRRWRKLDYMDTRVHTDLNRGAWIKRSEWNKPNPPGGSWLNNVTLEGPDEGYIIPSVSPLADRIYNDDKVYLEPIPQDQIKLFLDKKVTLSQNKGW</sequence>
<evidence type="ECO:0000256" key="1">
    <source>
        <dbReference type="ARBA" id="ARBA00004442"/>
    </source>
</evidence>
<feature type="domain" description="RagB/SusD" evidence="6">
    <location>
        <begin position="298"/>
        <end position="583"/>
    </location>
</feature>
<feature type="domain" description="SusD-like N-terminal" evidence="7">
    <location>
        <begin position="96"/>
        <end position="215"/>
    </location>
</feature>
<keyword evidence="9" id="KW-1185">Reference proteome</keyword>
<evidence type="ECO:0000256" key="4">
    <source>
        <dbReference type="ARBA" id="ARBA00023136"/>
    </source>
</evidence>